<organism evidence="2 3">
    <name type="scientific">Ideonella livida</name>
    <dbReference type="NCBI Taxonomy" id="2707176"/>
    <lineage>
        <taxon>Bacteria</taxon>
        <taxon>Pseudomonadati</taxon>
        <taxon>Pseudomonadota</taxon>
        <taxon>Betaproteobacteria</taxon>
        <taxon>Burkholderiales</taxon>
        <taxon>Sphaerotilaceae</taxon>
        <taxon>Ideonella</taxon>
    </lineage>
</organism>
<comment type="caution">
    <text evidence="2">The sequence shown here is derived from an EMBL/GenBank/DDBJ whole genome shotgun (WGS) entry which is preliminary data.</text>
</comment>
<dbReference type="AlphaFoldDB" id="A0A7C9TME3"/>
<dbReference type="PANTHER" id="PTHR15032">
    <property type="entry name" value="N-ACYL-PHOSPHATIDYLETHANOLAMINE-HYDROLYZING PHOSPHOLIPASE D"/>
    <property type="match status" value="1"/>
</dbReference>
<protein>
    <submittedName>
        <fullName evidence="2">Hydrolase</fullName>
    </submittedName>
</protein>
<dbReference type="Gene3D" id="3.60.15.10">
    <property type="entry name" value="Ribonuclease Z/Hydroxyacylglutathione hydrolase-like"/>
    <property type="match status" value="1"/>
</dbReference>
<sequence length="340" mass="37197">MSFREGLKLTWQMLFDKPEGTRPDAVAPVPVQALRPADLAAAPVGSLWRLGHSTVLLKLEGGFWITDPVFGQRASPVSFAGPSRFHAPPIALGDLPPLAGVILSHDHYDHLDKATVRALAPRTQHFITPTGVGALLVDWGIPAAKVQELGWWQHTTVGGLTLTATPAQHFSGRGLFDRNQRLWCGWALRTAATATAPSLNLFFSGDSGYFDGFKAIGERLGPFDVTLLEAGAYDRRWQAVHMLPEHTVQAHHDLRGRWLLPIHNGTFDLAFHRWTEPLERVAQAAEAQEVPLLTPVFGARVALAAPQPTPAWWRPGKVSPIRWAPTQPPVGFASGVKVPR</sequence>
<evidence type="ECO:0000313" key="3">
    <source>
        <dbReference type="Proteomes" id="UP000484255"/>
    </source>
</evidence>
<dbReference type="InterPro" id="IPR036866">
    <property type="entry name" value="RibonucZ/Hydroxyglut_hydro"/>
</dbReference>
<dbReference type="GO" id="GO:0016787">
    <property type="term" value="F:hydrolase activity"/>
    <property type="evidence" value="ECO:0007669"/>
    <property type="project" value="UniProtKB-KW"/>
</dbReference>
<reference evidence="2 3" key="1">
    <citation type="submission" date="2020-02" db="EMBL/GenBank/DDBJ databases">
        <title>Ideonella bacterium strain TBM-1.</title>
        <authorList>
            <person name="Chen W.-M."/>
        </authorList>
    </citation>
    <scope>NUCLEOTIDE SEQUENCE [LARGE SCALE GENOMIC DNA]</scope>
    <source>
        <strain evidence="2 3">TBM-1</strain>
    </source>
</reference>
<dbReference type="Proteomes" id="UP000484255">
    <property type="component" value="Unassembled WGS sequence"/>
</dbReference>
<evidence type="ECO:0000313" key="2">
    <source>
        <dbReference type="EMBL" id="NDY93144.1"/>
    </source>
</evidence>
<proteinExistence type="predicted"/>
<dbReference type="Pfam" id="PF12706">
    <property type="entry name" value="Lactamase_B_2"/>
    <property type="match status" value="1"/>
</dbReference>
<dbReference type="GO" id="GO:0005737">
    <property type="term" value="C:cytoplasm"/>
    <property type="evidence" value="ECO:0007669"/>
    <property type="project" value="TreeGrafter"/>
</dbReference>
<dbReference type="PANTHER" id="PTHR15032:SF4">
    <property type="entry name" value="N-ACYL-PHOSPHATIDYLETHANOLAMINE-HYDROLYZING PHOSPHOLIPASE D"/>
    <property type="match status" value="1"/>
</dbReference>
<evidence type="ECO:0000259" key="1">
    <source>
        <dbReference type="Pfam" id="PF12706"/>
    </source>
</evidence>
<accession>A0A7C9TME3</accession>
<dbReference type="InterPro" id="IPR001279">
    <property type="entry name" value="Metallo-B-lactamas"/>
</dbReference>
<keyword evidence="3" id="KW-1185">Reference proteome</keyword>
<keyword evidence="2" id="KW-0378">Hydrolase</keyword>
<dbReference type="EMBL" id="JAAGOH010000028">
    <property type="protein sequence ID" value="NDY93144.1"/>
    <property type="molecule type" value="Genomic_DNA"/>
</dbReference>
<dbReference type="SUPFAM" id="SSF56281">
    <property type="entry name" value="Metallo-hydrolase/oxidoreductase"/>
    <property type="match status" value="1"/>
</dbReference>
<feature type="domain" description="Metallo-beta-lactamase" evidence="1">
    <location>
        <begin position="66"/>
        <end position="263"/>
    </location>
</feature>
<name>A0A7C9TME3_9BURK</name>
<gene>
    <name evidence="2" type="ORF">G3A44_18280</name>
</gene>